<dbReference type="FunFam" id="3.20.20.80:FF:000158">
    <property type="entry name" value="Exported alpha-L-fucosidase"/>
    <property type="match status" value="1"/>
</dbReference>
<evidence type="ECO:0000256" key="1">
    <source>
        <dbReference type="ARBA" id="ARBA00004071"/>
    </source>
</evidence>
<evidence type="ECO:0000313" key="9">
    <source>
        <dbReference type="Proteomes" id="UP000824109"/>
    </source>
</evidence>
<dbReference type="EMBL" id="DVNB01000049">
    <property type="protein sequence ID" value="HIU57058.1"/>
    <property type="molecule type" value="Genomic_DNA"/>
</dbReference>
<comment type="function">
    <text evidence="1">Alpha-L-fucosidase is responsible for hydrolyzing the alpha-1,6-linked fucose joined to the reducing-end N-acetylglucosamine of the carbohydrate moieties of glycoproteins.</text>
</comment>
<evidence type="ECO:0000256" key="6">
    <source>
        <dbReference type="ARBA" id="ARBA00023295"/>
    </source>
</evidence>
<dbReference type="InterPro" id="IPR017853">
    <property type="entry name" value="GH"/>
</dbReference>
<keyword evidence="5" id="KW-0378">Hydrolase</keyword>
<evidence type="ECO:0000256" key="3">
    <source>
        <dbReference type="ARBA" id="ARBA00012662"/>
    </source>
</evidence>
<evidence type="ECO:0000256" key="2">
    <source>
        <dbReference type="ARBA" id="ARBA00007951"/>
    </source>
</evidence>
<dbReference type="SUPFAM" id="SSF51445">
    <property type="entry name" value="(Trans)glycosidases"/>
    <property type="match status" value="1"/>
</dbReference>
<dbReference type="GO" id="GO:0016139">
    <property type="term" value="P:glycoside catabolic process"/>
    <property type="evidence" value="ECO:0007669"/>
    <property type="project" value="TreeGrafter"/>
</dbReference>
<reference evidence="8" key="1">
    <citation type="submission" date="2020-10" db="EMBL/GenBank/DDBJ databases">
        <authorList>
            <person name="Gilroy R."/>
        </authorList>
    </citation>
    <scope>NUCLEOTIDE SEQUENCE</scope>
    <source>
        <strain evidence="8">USAMLcec3-3695</strain>
    </source>
</reference>
<dbReference type="AlphaFoldDB" id="A0A9D1MAT5"/>
<feature type="domain" description="Glycoside hydrolase family 29 N-terminal" evidence="7">
    <location>
        <begin position="10"/>
        <end position="368"/>
    </location>
</feature>
<dbReference type="Pfam" id="PF01120">
    <property type="entry name" value="Alpha_L_fucos"/>
    <property type="match status" value="1"/>
</dbReference>
<evidence type="ECO:0000313" key="8">
    <source>
        <dbReference type="EMBL" id="HIU57058.1"/>
    </source>
</evidence>
<dbReference type="InterPro" id="IPR013780">
    <property type="entry name" value="Glyco_hydro_b"/>
</dbReference>
<sequence length="487" mass="55795">MHERLGRINEVIANGRYKDTWESLQQYRVPEWYERAKFGIFIHWGVYSVPAFGSEWYSRNMYIQGSREFEHHVKTYGPHKDFGYKDFIPMFKAECFDPSEWAELIKSAGAQYVVPVAEHHDGFQMYKSELSHWNAAEMGPKRDVLGELFDECGRFGIMTGASSHRIEHWFFMGHGREFESDVKEPMQRGDFYWPAMPEADHHDLFSEPVPAREFLEDWLCRCCEIVDNYRPRIVYFDWWIQHSSVKPYLRKFAAYYYNRAEEWGGGVINYKHDAFAFGTAVVDIERGSFADAKPYVWQTDTAVAKNSWCYTEGNDYKTSVQLICDLVDIVSKNGRMLLNIGPKADGTIPEEDRRILTEIGEWLAVNGEAVYGSSPWRKASEGPTVTVEGQFADSEAKPYTCEDFRFTVNNGCIYAVCMDPGGKDSFLIRSLANTADANKPEFCGIIRDVSVLGSNTVTRWSRTAGGLEIKVAGACEKVPLVFRIAVD</sequence>
<proteinExistence type="inferred from homology"/>
<dbReference type="GO" id="GO:0006004">
    <property type="term" value="P:fucose metabolic process"/>
    <property type="evidence" value="ECO:0007669"/>
    <property type="project" value="InterPro"/>
</dbReference>
<dbReference type="InterPro" id="IPR016286">
    <property type="entry name" value="FUC_metazoa-typ"/>
</dbReference>
<evidence type="ECO:0000256" key="5">
    <source>
        <dbReference type="ARBA" id="ARBA00022801"/>
    </source>
</evidence>
<dbReference type="InterPro" id="IPR000933">
    <property type="entry name" value="Glyco_hydro_29"/>
</dbReference>
<keyword evidence="4" id="KW-0732">Signal</keyword>
<evidence type="ECO:0000259" key="7">
    <source>
        <dbReference type="Pfam" id="PF01120"/>
    </source>
</evidence>
<dbReference type="PANTHER" id="PTHR10030">
    <property type="entry name" value="ALPHA-L-FUCOSIDASE"/>
    <property type="match status" value="1"/>
</dbReference>
<dbReference type="Proteomes" id="UP000824109">
    <property type="component" value="Unassembled WGS sequence"/>
</dbReference>
<comment type="similarity">
    <text evidence="2">Belongs to the glycosyl hydrolase 29 family.</text>
</comment>
<evidence type="ECO:0000256" key="4">
    <source>
        <dbReference type="ARBA" id="ARBA00022729"/>
    </source>
</evidence>
<keyword evidence="6" id="KW-0326">Glycosidase</keyword>
<reference evidence="8" key="2">
    <citation type="journal article" date="2021" name="PeerJ">
        <title>Extensive microbial diversity within the chicken gut microbiome revealed by metagenomics and culture.</title>
        <authorList>
            <person name="Gilroy R."/>
            <person name="Ravi A."/>
            <person name="Getino M."/>
            <person name="Pursley I."/>
            <person name="Horton D.L."/>
            <person name="Alikhan N.F."/>
            <person name="Baker D."/>
            <person name="Gharbi K."/>
            <person name="Hall N."/>
            <person name="Watson M."/>
            <person name="Adriaenssens E.M."/>
            <person name="Foster-Nyarko E."/>
            <person name="Jarju S."/>
            <person name="Secka A."/>
            <person name="Antonio M."/>
            <person name="Oren A."/>
            <person name="Chaudhuri R.R."/>
            <person name="La Ragione R."/>
            <person name="Hildebrand F."/>
            <person name="Pallen M.J."/>
        </authorList>
    </citation>
    <scope>NUCLEOTIDE SEQUENCE</scope>
    <source>
        <strain evidence="8">USAMLcec3-3695</strain>
    </source>
</reference>
<dbReference type="GO" id="GO:0005764">
    <property type="term" value="C:lysosome"/>
    <property type="evidence" value="ECO:0007669"/>
    <property type="project" value="TreeGrafter"/>
</dbReference>
<accession>A0A9D1MAT5</accession>
<comment type="caution">
    <text evidence="8">The sequence shown here is derived from an EMBL/GenBank/DDBJ whole genome shotgun (WGS) entry which is preliminary data.</text>
</comment>
<dbReference type="PANTHER" id="PTHR10030:SF37">
    <property type="entry name" value="ALPHA-L-FUCOSIDASE-RELATED"/>
    <property type="match status" value="1"/>
</dbReference>
<dbReference type="Gene3D" id="3.20.20.80">
    <property type="entry name" value="Glycosidases"/>
    <property type="match status" value="1"/>
</dbReference>
<name>A0A9D1MAT5_9FIRM</name>
<dbReference type="InterPro" id="IPR057739">
    <property type="entry name" value="Glyco_hydro_29_N"/>
</dbReference>
<organism evidence="8 9">
    <name type="scientific">Candidatus Ornithomonoglobus merdipullorum</name>
    <dbReference type="NCBI Taxonomy" id="2840895"/>
    <lineage>
        <taxon>Bacteria</taxon>
        <taxon>Bacillati</taxon>
        <taxon>Bacillota</taxon>
        <taxon>Clostridia</taxon>
        <taxon>Candidatus Ornithomonoglobus</taxon>
    </lineage>
</organism>
<dbReference type="Gene3D" id="2.60.40.1180">
    <property type="entry name" value="Golgi alpha-mannosidase II"/>
    <property type="match status" value="1"/>
</dbReference>
<dbReference type="PRINTS" id="PR00741">
    <property type="entry name" value="GLHYDRLASE29"/>
</dbReference>
<dbReference type="SMART" id="SM00812">
    <property type="entry name" value="Alpha_L_fucos"/>
    <property type="match status" value="1"/>
</dbReference>
<gene>
    <name evidence="8" type="ORF">IAA61_04495</name>
</gene>
<dbReference type="GO" id="GO:0004560">
    <property type="term" value="F:alpha-L-fucosidase activity"/>
    <property type="evidence" value="ECO:0007669"/>
    <property type="project" value="InterPro"/>
</dbReference>
<protein>
    <recommendedName>
        <fullName evidence="3">alpha-L-fucosidase</fullName>
        <ecNumber evidence="3">3.2.1.51</ecNumber>
    </recommendedName>
</protein>
<dbReference type="EC" id="3.2.1.51" evidence="3"/>